<reference evidence="4 5" key="1">
    <citation type="submission" date="2019-05" db="EMBL/GenBank/DDBJ databases">
        <authorList>
            <person name="Lee S.D."/>
        </authorList>
    </citation>
    <scope>NUCLEOTIDE SEQUENCE [LARGE SCALE GENOMIC DNA]</scope>
    <source>
        <strain evidence="4 5">GH2-6</strain>
    </source>
</reference>
<evidence type="ECO:0000313" key="4">
    <source>
        <dbReference type="EMBL" id="TNB47896.1"/>
    </source>
</evidence>
<dbReference type="GO" id="GO:0016747">
    <property type="term" value="F:acyltransferase activity, transferring groups other than amino-acyl groups"/>
    <property type="evidence" value="ECO:0007669"/>
    <property type="project" value="InterPro"/>
</dbReference>
<dbReference type="PANTHER" id="PTHR43877">
    <property type="entry name" value="AMINOALKYLPHOSPHONATE N-ACETYLTRANSFERASE-RELATED-RELATED"/>
    <property type="match status" value="1"/>
</dbReference>
<comment type="caution">
    <text evidence="4">The sequence shown here is derived from an EMBL/GenBank/DDBJ whole genome shotgun (WGS) entry which is preliminary data.</text>
</comment>
<accession>A0A5C4JR54</accession>
<dbReference type="Proteomes" id="UP000307874">
    <property type="component" value="Unassembled WGS sequence"/>
</dbReference>
<evidence type="ECO:0000313" key="5">
    <source>
        <dbReference type="Proteomes" id="UP000307874"/>
    </source>
</evidence>
<proteinExistence type="predicted"/>
<evidence type="ECO:0000256" key="2">
    <source>
        <dbReference type="ARBA" id="ARBA00023315"/>
    </source>
</evidence>
<dbReference type="OrthoDB" id="9789603at2"/>
<organism evidence="4 5">
    <name type="scientific">Martelella lutilitoris</name>
    <dbReference type="NCBI Taxonomy" id="2583532"/>
    <lineage>
        <taxon>Bacteria</taxon>
        <taxon>Pseudomonadati</taxon>
        <taxon>Pseudomonadota</taxon>
        <taxon>Alphaproteobacteria</taxon>
        <taxon>Hyphomicrobiales</taxon>
        <taxon>Aurantimonadaceae</taxon>
        <taxon>Martelella</taxon>
    </lineage>
</organism>
<evidence type="ECO:0000259" key="3">
    <source>
        <dbReference type="PROSITE" id="PS51186"/>
    </source>
</evidence>
<name>A0A5C4JR54_9HYPH</name>
<dbReference type="InterPro" id="IPR016181">
    <property type="entry name" value="Acyl_CoA_acyltransferase"/>
</dbReference>
<feature type="domain" description="N-acetyltransferase" evidence="3">
    <location>
        <begin position="7"/>
        <end position="158"/>
    </location>
</feature>
<gene>
    <name evidence="4" type="ORF">FF124_09915</name>
</gene>
<evidence type="ECO:0000256" key="1">
    <source>
        <dbReference type="ARBA" id="ARBA00022679"/>
    </source>
</evidence>
<dbReference type="EMBL" id="VCLB01000005">
    <property type="protein sequence ID" value="TNB47896.1"/>
    <property type="molecule type" value="Genomic_DNA"/>
</dbReference>
<dbReference type="InterPro" id="IPR000182">
    <property type="entry name" value="GNAT_dom"/>
</dbReference>
<dbReference type="Pfam" id="PF00583">
    <property type="entry name" value="Acetyltransf_1"/>
    <property type="match status" value="1"/>
</dbReference>
<keyword evidence="2" id="KW-0012">Acyltransferase</keyword>
<dbReference type="PROSITE" id="PS51186">
    <property type="entry name" value="GNAT"/>
    <property type="match status" value="1"/>
</dbReference>
<reference evidence="4 5" key="2">
    <citation type="submission" date="2019-06" db="EMBL/GenBank/DDBJ databases">
        <title>Martelella lutilitoris sp. nov., isolated from a tidal mudflat.</title>
        <authorList>
            <person name="Kim Y.-J."/>
        </authorList>
    </citation>
    <scope>NUCLEOTIDE SEQUENCE [LARGE SCALE GENOMIC DNA]</scope>
    <source>
        <strain evidence="4 5">GH2-6</strain>
    </source>
</reference>
<keyword evidence="5" id="KW-1185">Reference proteome</keyword>
<dbReference type="Gene3D" id="3.40.630.30">
    <property type="match status" value="1"/>
</dbReference>
<dbReference type="AlphaFoldDB" id="A0A5C4JR54"/>
<dbReference type="CDD" id="cd04301">
    <property type="entry name" value="NAT_SF"/>
    <property type="match status" value="1"/>
</dbReference>
<dbReference type="SUPFAM" id="SSF55729">
    <property type="entry name" value="Acyl-CoA N-acyltransferases (Nat)"/>
    <property type="match status" value="1"/>
</dbReference>
<keyword evidence="1 4" id="KW-0808">Transferase</keyword>
<dbReference type="InterPro" id="IPR050832">
    <property type="entry name" value="Bact_Acetyltransf"/>
</dbReference>
<protein>
    <submittedName>
        <fullName evidence="4">GNAT family N-acetyltransferase</fullName>
    </submittedName>
</protein>
<sequence>MSDIDGLVIREAVPGDLEALIAIFATDDLGGHGDTTDPEAYGDYRAAFNAIAASASDTLYVAELDGTVVGTFQTSYTRTLTGRGGATLTVEAVQTHPDWRGRGIGAKMINAAIEEARVEDCRLVQLMSNRSRTDAHRFYERLGFTPSHLGFKMKLKGS</sequence>